<sequence length="925" mass="101847">MTRSVRVRNAFAFPRTTSQWVNARADVALVAVRQQWTNMPSSWSSGDPCGQPWDGVTCESNGRVTRLKVLGITGQLVPDLWALTELTTLNLLGCSLSGSIPAELGSITGLSFLALNSNKLTGSIPATLGNLFQLQWFDISDNQLTGSLPVSTSSSPGLDLLVNTWHFHFSRNQLSGQVPAQLFSSNLTLKHILLDGNQFQGSIPSSIGLTNSLEIIRLDQNSFSGTVPANINDLTNLQELYLGYNQLSGPLPDLSGMNSLTYVDLSNNSFNPSIAPAWFSSLQSLSTLNIEYGSLQGTVPQSLFTLPLLQLVNLRNNHFNGSLNLGNNFSSVLQLVDLQNNNIIQEVTVSPGGYSNTLILLGNPYCSLPTANSNYCQQQNTVPYSTDLSMCGSRSCISNEQLIPVTCRCAVPLIGTFAFKAPSTIDLSNKTLFQELEQYLWKQLNLSANSVLLQNIHMNNTYLVMQIFLFPTQGTYFSLSDILAIGSYISNQNFSAPNGFGPYTFLQYSYSFPATATGSGGLSRAVVAGIACGSSVLVLVLVLLVLYALRQKRAERVTETSRPSEPSWKPSDMSEESDVPQIRGARRFSFEELSKCTGNFSTSNEIGHGGYGKVYRGIHPDGQILAIKRSQQGSIQGARQFKTEIELLSRVHHKNLVSLIGFCIEQGEQMLVYEFMVNGSLRESLSGRSGIRLDWKRRLRVALGSASGLVYLHELVSPPIIHRDVKSANILLDEKLTAKVADFGLSKLLTDDAKGHISTQVKGTMGYLDPEYYMTLRLTEKSDVYSFGVVMLELITSKQPIERGKYIVREVRTSLNRYDRMYFGLDNIMDPAIKNEERLVGFGKFLELALRCVEESSVDRPSMVEVTKVINEILQENEMHSDPTSITSSSTEFGVLKAASRHPYSDASLSNYSGSFDHIGKFEQK</sequence>
<organism evidence="1 2">
    <name type="scientific">Melastoma candidum</name>
    <dbReference type="NCBI Taxonomy" id="119954"/>
    <lineage>
        <taxon>Eukaryota</taxon>
        <taxon>Viridiplantae</taxon>
        <taxon>Streptophyta</taxon>
        <taxon>Embryophyta</taxon>
        <taxon>Tracheophyta</taxon>
        <taxon>Spermatophyta</taxon>
        <taxon>Magnoliopsida</taxon>
        <taxon>eudicotyledons</taxon>
        <taxon>Gunneridae</taxon>
        <taxon>Pentapetalae</taxon>
        <taxon>rosids</taxon>
        <taxon>malvids</taxon>
        <taxon>Myrtales</taxon>
        <taxon>Melastomataceae</taxon>
        <taxon>Melastomatoideae</taxon>
        <taxon>Melastomateae</taxon>
        <taxon>Melastoma</taxon>
    </lineage>
</organism>
<comment type="caution">
    <text evidence="1">The sequence shown here is derived from an EMBL/GenBank/DDBJ whole genome shotgun (WGS) entry which is preliminary data.</text>
</comment>
<name>A0ACB9KZT5_9MYRT</name>
<accession>A0ACB9KZT5</accession>
<reference evidence="2" key="1">
    <citation type="journal article" date="2023" name="Front. Plant Sci.">
        <title>Chromosomal-level genome assembly of Melastoma candidum provides insights into trichome evolution.</title>
        <authorList>
            <person name="Zhong Y."/>
            <person name="Wu W."/>
            <person name="Sun C."/>
            <person name="Zou P."/>
            <person name="Liu Y."/>
            <person name="Dai S."/>
            <person name="Zhou R."/>
        </authorList>
    </citation>
    <scope>NUCLEOTIDE SEQUENCE [LARGE SCALE GENOMIC DNA]</scope>
</reference>
<evidence type="ECO:0000313" key="2">
    <source>
        <dbReference type="Proteomes" id="UP001057402"/>
    </source>
</evidence>
<keyword evidence="2" id="KW-1185">Reference proteome</keyword>
<proteinExistence type="predicted"/>
<dbReference type="Proteomes" id="UP001057402">
    <property type="component" value="Chromosome 12"/>
</dbReference>
<dbReference type="EMBL" id="CM042891">
    <property type="protein sequence ID" value="KAI4302609.1"/>
    <property type="molecule type" value="Genomic_DNA"/>
</dbReference>
<evidence type="ECO:0000313" key="1">
    <source>
        <dbReference type="EMBL" id="KAI4302609.1"/>
    </source>
</evidence>
<protein>
    <submittedName>
        <fullName evidence="1">Uncharacterized protein</fullName>
    </submittedName>
</protein>
<gene>
    <name evidence="1" type="ORF">MLD38_038333</name>
</gene>